<evidence type="ECO:0000256" key="1">
    <source>
        <dbReference type="ARBA" id="ARBA00004508"/>
    </source>
</evidence>
<evidence type="ECO:0000313" key="14">
    <source>
        <dbReference type="Proteomes" id="UP000265520"/>
    </source>
</evidence>
<dbReference type="Proteomes" id="UP000265520">
    <property type="component" value="Unassembled WGS sequence"/>
</dbReference>
<evidence type="ECO:0000256" key="3">
    <source>
        <dbReference type="ARBA" id="ARBA00022528"/>
    </source>
</evidence>
<comment type="similarity">
    <text evidence="2">Belongs to the peptidase M50B family.</text>
</comment>
<evidence type="ECO:0000256" key="8">
    <source>
        <dbReference type="ARBA" id="ARBA00022946"/>
    </source>
</evidence>
<dbReference type="PANTHER" id="PTHR31412:SF2">
    <property type="entry name" value="ZINC METALLOPEPTIDASE EGY3, CHLOROPLASTIC-RELATED"/>
    <property type="match status" value="1"/>
</dbReference>
<evidence type="ECO:0000256" key="10">
    <source>
        <dbReference type="ARBA" id="ARBA00023049"/>
    </source>
</evidence>
<feature type="transmembrane region" description="Helical" evidence="12">
    <location>
        <begin position="23"/>
        <end position="47"/>
    </location>
</feature>
<dbReference type="EMBL" id="LXQA010115451">
    <property type="protein sequence ID" value="MCI19572.1"/>
    <property type="molecule type" value="Genomic_DNA"/>
</dbReference>
<dbReference type="GO" id="GO:0031969">
    <property type="term" value="C:chloroplast membrane"/>
    <property type="evidence" value="ECO:0007669"/>
    <property type="project" value="UniProtKB-SubCell"/>
</dbReference>
<evidence type="ECO:0000256" key="9">
    <source>
        <dbReference type="ARBA" id="ARBA00022989"/>
    </source>
</evidence>
<keyword evidence="9 12" id="KW-1133">Transmembrane helix</keyword>
<keyword evidence="4" id="KW-0934">Plastid</keyword>
<name>A0A392Q6P1_9FABA</name>
<evidence type="ECO:0000256" key="7">
    <source>
        <dbReference type="ARBA" id="ARBA00022801"/>
    </source>
</evidence>
<proteinExistence type="inferred from homology"/>
<evidence type="ECO:0000313" key="13">
    <source>
        <dbReference type="EMBL" id="MCI19572.1"/>
    </source>
</evidence>
<accession>A0A392Q6P1</accession>
<keyword evidence="5" id="KW-0645">Protease</keyword>
<evidence type="ECO:0000256" key="5">
    <source>
        <dbReference type="ARBA" id="ARBA00022670"/>
    </source>
</evidence>
<dbReference type="GO" id="GO:0008237">
    <property type="term" value="F:metallopeptidase activity"/>
    <property type="evidence" value="ECO:0007669"/>
    <property type="project" value="UniProtKB-KW"/>
</dbReference>
<dbReference type="GO" id="GO:0006508">
    <property type="term" value="P:proteolysis"/>
    <property type="evidence" value="ECO:0007669"/>
    <property type="project" value="UniProtKB-KW"/>
</dbReference>
<comment type="subcellular location">
    <subcellularLocation>
        <location evidence="1">Plastid</location>
        <location evidence="1">Chloroplast membrane</location>
        <topology evidence="1">Multi-pass membrane protein</topology>
    </subcellularLocation>
</comment>
<evidence type="ECO:0000256" key="4">
    <source>
        <dbReference type="ARBA" id="ARBA00022640"/>
    </source>
</evidence>
<keyword evidence="3" id="KW-0150">Chloroplast</keyword>
<evidence type="ECO:0000256" key="6">
    <source>
        <dbReference type="ARBA" id="ARBA00022692"/>
    </source>
</evidence>
<protein>
    <submittedName>
        <fullName evidence="13">Peptidase M50 family protein</fullName>
    </submittedName>
</protein>
<keyword evidence="6 12" id="KW-0812">Transmembrane</keyword>
<sequence length="99" mass="10687">VCMVQPKVEMDLQFESTNLSNPFGYLSAIALAVTTFGTVALMSGFFLKPDATFDEYLANVVPLFGGFLSILGVSEIATRVTAARYGVKLSPSFLVPSNW</sequence>
<feature type="non-terminal residue" evidence="13">
    <location>
        <position position="1"/>
    </location>
</feature>
<feature type="non-terminal residue" evidence="13">
    <location>
        <position position="99"/>
    </location>
</feature>
<dbReference type="InterPro" id="IPR044838">
    <property type="entry name" value="EGY1-like"/>
</dbReference>
<evidence type="ECO:0000256" key="2">
    <source>
        <dbReference type="ARBA" id="ARBA00007931"/>
    </source>
</evidence>
<keyword evidence="7" id="KW-0378">Hydrolase</keyword>
<dbReference type="AlphaFoldDB" id="A0A392Q6P1"/>
<keyword evidence="14" id="KW-1185">Reference proteome</keyword>
<keyword evidence="8" id="KW-0809">Transit peptide</keyword>
<keyword evidence="10" id="KW-0482">Metalloprotease</keyword>
<comment type="caution">
    <text evidence="13">The sequence shown here is derived from an EMBL/GenBank/DDBJ whole genome shotgun (WGS) entry which is preliminary data.</text>
</comment>
<organism evidence="13 14">
    <name type="scientific">Trifolium medium</name>
    <dbReference type="NCBI Taxonomy" id="97028"/>
    <lineage>
        <taxon>Eukaryota</taxon>
        <taxon>Viridiplantae</taxon>
        <taxon>Streptophyta</taxon>
        <taxon>Embryophyta</taxon>
        <taxon>Tracheophyta</taxon>
        <taxon>Spermatophyta</taxon>
        <taxon>Magnoliopsida</taxon>
        <taxon>eudicotyledons</taxon>
        <taxon>Gunneridae</taxon>
        <taxon>Pentapetalae</taxon>
        <taxon>rosids</taxon>
        <taxon>fabids</taxon>
        <taxon>Fabales</taxon>
        <taxon>Fabaceae</taxon>
        <taxon>Papilionoideae</taxon>
        <taxon>50 kb inversion clade</taxon>
        <taxon>NPAAA clade</taxon>
        <taxon>Hologalegina</taxon>
        <taxon>IRL clade</taxon>
        <taxon>Trifolieae</taxon>
        <taxon>Trifolium</taxon>
    </lineage>
</organism>
<dbReference type="PANTHER" id="PTHR31412">
    <property type="entry name" value="ZINC METALLOPROTEASE EGY1"/>
    <property type="match status" value="1"/>
</dbReference>
<evidence type="ECO:0000256" key="12">
    <source>
        <dbReference type="SAM" id="Phobius"/>
    </source>
</evidence>
<evidence type="ECO:0000256" key="11">
    <source>
        <dbReference type="ARBA" id="ARBA00023136"/>
    </source>
</evidence>
<keyword evidence="11 12" id="KW-0472">Membrane</keyword>
<reference evidence="13 14" key="1">
    <citation type="journal article" date="2018" name="Front. Plant Sci.">
        <title>Red Clover (Trifolium pratense) and Zigzag Clover (T. medium) - A Picture of Genomic Similarities and Differences.</title>
        <authorList>
            <person name="Dluhosova J."/>
            <person name="Istvanek J."/>
            <person name="Nedelnik J."/>
            <person name="Repkova J."/>
        </authorList>
    </citation>
    <scope>NUCLEOTIDE SEQUENCE [LARGE SCALE GENOMIC DNA]</scope>
    <source>
        <strain evidence="14">cv. 10/8</strain>
        <tissue evidence="13">Leaf</tissue>
    </source>
</reference>